<dbReference type="GO" id="GO:0009298">
    <property type="term" value="P:GDP-mannose biosynthetic process"/>
    <property type="evidence" value="ECO:0007669"/>
    <property type="project" value="UniProtKB-UniPathway"/>
</dbReference>
<dbReference type="PANTHER" id="PTHR10309:SF0">
    <property type="entry name" value="MANNOSE-6-PHOSPHATE ISOMERASE"/>
    <property type="match status" value="1"/>
</dbReference>
<feature type="domain" description="Phosphomannose isomerase type I catalytic" evidence="13">
    <location>
        <begin position="5"/>
        <end position="141"/>
    </location>
</feature>
<dbReference type="PANTHER" id="PTHR10309">
    <property type="entry name" value="MANNOSE-6-PHOSPHATE ISOMERASE"/>
    <property type="match status" value="1"/>
</dbReference>
<evidence type="ECO:0000256" key="5">
    <source>
        <dbReference type="ARBA" id="ARBA00022723"/>
    </source>
</evidence>
<dbReference type="InterPro" id="IPR016305">
    <property type="entry name" value="Mannose-6-P_Isomerase"/>
</dbReference>
<dbReference type="Gene3D" id="1.10.441.10">
    <property type="entry name" value="Phosphomannose Isomerase, domain 2"/>
    <property type="match status" value="1"/>
</dbReference>
<dbReference type="EC" id="5.3.1.8" evidence="4"/>
<comment type="catalytic activity">
    <reaction evidence="1">
        <text>D-mannose 6-phosphate = D-fructose 6-phosphate</text>
        <dbReference type="Rhea" id="RHEA:12356"/>
        <dbReference type="ChEBI" id="CHEBI:58735"/>
        <dbReference type="ChEBI" id="CHEBI:61527"/>
        <dbReference type="EC" id="5.3.1.8"/>
    </reaction>
</comment>
<dbReference type="EMBL" id="GAMD01003378">
    <property type="protein sequence ID" value="JAA98212.1"/>
    <property type="molecule type" value="mRNA"/>
</dbReference>
<evidence type="ECO:0000259" key="13">
    <source>
        <dbReference type="Pfam" id="PF20511"/>
    </source>
</evidence>
<evidence type="ECO:0000256" key="12">
    <source>
        <dbReference type="RuleBase" id="RU004248"/>
    </source>
</evidence>
<protein>
    <recommendedName>
        <fullName evidence="4">mannose-6-phosphate isomerase</fullName>
        <ecNumber evidence="4">5.3.1.8</ecNumber>
    </recommendedName>
    <alternativeName>
        <fullName evidence="8">Phosphohexomutase</fullName>
    </alternativeName>
    <alternativeName>
        <fullName evidence="9">Phosphomannose isomerase</fullName>
    </alternativeName>
</protein>
<evidence type="ECO:0000256" key="2">
    <source>
        <dbReference type="ARBA" id="ARBA00004666"/>
    </source>
</evidence>
<dbReference type="VEuPathDB" id="VectorBase:AAQUA_001849"/>
<feature type="binding site" evidence="11">
    <location>
        <position position="100"/>
    </location>
    <ligand>
        <name>Zn(2+)</name>
        <dbReference type="ChEBI" id="CHEBI:29105"/>
    </ligand>
</feature>
<dbReference type="GO" id="GO:0005829">
    <property type="term" value="C:cytosol"/>
    <property type="evidence" value="ECO:0007669"/>
    <property type="project" value="TreeGrafter"/>
</dbReference>
<dbReference type="InterPro" id="IPR018050">
    <property type="entry name" value="Pmannose_isomerase-type1_CS"/>
</dbReference>
<feature type="binding site" evidence="11">
    <location>
        <position position="125"/>
    </location>
    <ligand>
        <name>Zn(2+)</name>
        <dbReference type="ChEBI" id="CHEBI:29105"/>
    </ligand>
</feature>
<evidence type="ECO:0000256" key="1">
    <source>
        <dbReference type="ARBA" id="ARBA00000757"/>
    </source>
</evidence>
<dbReference type="InterPro" id="IPR011051">
    <property type="entry name" value="RmlC_Cupin_sf"/>
</dbReference>
<dbReference type="CDD" id="cd07011">
    <property type="entry name" value="cupin_PMI_type_I_N"/>
    <property type="match status" value="1"/>
</dbReference>
<feature type="domain" description="Phosphomannose isomerase type I helical insertion" evidence="14">
    <location>
        <begin position="173"/>
        <end position="236"/>
    </location>
</feature>
<evidence type="ECO:0000256" key="9">
    <source>
        <dbReference type="ARBA" id="ARBA00030762"/>
    </source>
</evidence>
<evidence type="ECO:0000256" key="11">
    <source>
        <dbReference type="PIRSR" id="PIRSR001480-2"/>
    </source>
</evidence>
<organism evidence="15">
    <name type="scientific">Anopheles aquasalis</name>
    <name type="common">Malaria mosquito</name>
    <dbReference type="NCBI Taxonomy" id="42839"/>
    <lineage>
        <taxon>Eukaryota</taxon>
        <taxon>Metazoa</taxon>
        <taxon>Ecdysozoa</taxon>
        <taxon>Arthropoda</taxon>
        <taxon>Hexapoda</taxon>
        <taxon>Insecta</taxon>
        <taxon>Pterygota</taxon>
        <taxon>Neoptera</taxon>
        <taxon>Endopterygota</taxon>
        <taxon>Diptera</taxon>
        <taxon>Nematocera</taxon>
        <taxon>Culicoidea</taxon>
        <taxon>Culicidae</taxon>
        <taxon>Anophelinae</taxon>
        <taxon>Anopheles</taxon>
    </lineage>
</organism>
<dbReference type="UniPathway" id="UPA00126">
    <property type="reaction ID" value="UER00423"/>
</dbReference>
<proteinExistence type="evidence at transcript level"/>
<dbReference type="InterPro" id="IPR014710">
    <property type="entry name" value="RmlC-like_jellyroll"/>
</dbReference>
<evidence type="ECO:0000313" key="15">
    <source>
        <dbReference type="EMBL" id="JAA98212.1"/>
    </source>
</evidence>
<dbReference type="GO" id="GO:0005975">
    <property type="term" value="P:carbohydrate metabolic process"/>
    <property type="evidence" value="ECO:0007669"/>
    <property type="project" value="InterPro"/>
</dbReference>
<reference evidence="15" key="1">
    <citation type="submission" date="2013-07" db="EMBL/GenBank/DDBJ databases">
        <title>Transcriptome sequencing and developmental regulation of gene expression in Anopheles aquasalis.</title>
        <authorList>
            <consortium name="Brazilian Malaria Network (MCT/CNPq/MS/SCTIE/DECIT/PRONEX 555648/2009-5) and Research Network on Bioactive Molecules from Arthropod Vectors (NAP-MOBIARVE"/>
            <consortium name="University of Sao Paulo)"/>
            <person name="Marinotti O."/>
            <person name="Ribeiro J.M.C."/>
            <person name="Costa-da-Silva A.L."/>
            <person name="Silva M.C.P."/>
            <person name="Lopes A.R."/>
            <person name="Barros M.S."/>
            <person name="Sa-Nunes A."/>
            <person name="Konjin B.B."/>
            <person name="Carvalho E."/>
            <person name="Suesdek L."/>
            <person name="Silva-Neto M.A.C."/>
            <person name="Capurro M.L."/>
        </authorList>
    </citation>
    <scope>NUCLEOTIDE SEQUENCE</scope>
    <source>
        <tissue evidence="15">Whole body</tissue>
    </source>
</reference>
<sequence length="420" mass="45896">MEILGAVQCYEWGKLGDSSLVAQLARANDSGLTVDPSRPYAELWMGDHVNGPATIKATGQSLTENIRTDPVGTIGGEKATSLPFLLKVLSIRKALSIQVHPDKPEAEKLHRQFPDVYKDPNHKPELAIALTDFQALCGFRPYPEILRLIEEWDPLQTLLGSETLARFRANPDRQAVQGAYEQLMRSEPEALNRCIDAIAERMRSAPAETNGELVELFLRLVTDFGHDVGVLSIFFLNVLRLKPGEAIYLAANVPHAYLDGDCVECMACSDNVVRAGLTPKFKDVETLLRLVSYECGPPAAMLARARLLREDKQPYTRTFVPPVPDFAVSEIRLPASATTGGAYTLDNPDTGSILLVAGSRKASLTTADGQHLADLKLGTVLFLPSSTSRTLHLKLTNDDNDDEPFLAFQAMANGFAANSP</sequence>
<dbReference type="Gene3D" id="2.60.120.10">
    <property type="entry name" value="Jelly Rolls"/>
    <property type="match status" value="2"/>
</dbReference>
<dbReference type="GO" id="GO:0008270">
    <property type="term" value="F:zinc ion binding"/>
    <property type="evidence" value="ECO:0007669"/>
    <property type="project" value="InterPro"/>
</dbReference>
<evidence type="ECO:0000256" key="4">
    <source>
        <dbReference type="ARBA" id="ARBA00011956"/>
    </source>
</evidence>
<dbReference type="InterPro" id="IPR001250">
    <property type="entry name" value="Man6P_Isoase-1"/>
</dbReference>
<dbReference type="PIRSF" id="PIRSF001480">
    <property type="entry name" value="Mannose-6-phosphate_isomerase"/>
    <property type="match status" value="1"/>
</dbReference>
<dbReference type="InterPro" id="IPR046457">
    <property type="entry name" value="PMI_typeI_cat"/>
</dbReference>
<evidence type="ECO:0000256" key="6">
    <source>
        <dbReference type="ARBA" id="ARBA00022833"/>
    </source>
</evidence>
<dbReference type="AlphaFoldDB" id="T1E7T3"/>
<feature type="binding site" evidence="11">
    <location>
        <position position="98"/>
    </location>
    <ligand>
        <name>Zn(2+)</name>
        <dbReference type="ChEBI" id="CHEBI:29105"/>
    </ligand>
</feature>
<dbReference type="Pfam" id="PF20511">
    <property type="entry name" value="PMI_typeI_cat"/>
    <property type="match status" value="1"/>
</dbReference>
<comment type="similarity">
    <text evidence="3">Belongs to the mannose-6-phosphate isomerase type 1 family.</text>
</comment>
<feature type="binding site" evidence="11">
    <location>
        <position position="255"/>
    </location>
    <ligand>
        <name>Zn(2+)</name>
        <dbReference type="ChEBI" id="CHEBI:29105"/>
    </ligand>
</feature>
<feature type="active site" evidence="10">
    <location>
        <position position="274"/>
    </location>
</feature>
<dbReference type="PROSITE" id="PS00966">
    <property type="entry name" value="PMI_I_2"/>
    <property type="match status" value="1"/>
</dbReference>
<evidence type="ECO:0000256" key="3">
    <source>
        <dbReference type="ARBA" id="ARBA00010772"/>
    </source>
</evidence>
<keyword evidence="7 15" id="KW-0413">Isomerase</keyword>
<comment type="cofactor">
    <cofactor evidence="11">
        <name>Zn(2+)</name>
        <dbReference type="ChEBI" id="CHEBI:29105"/>
    </cofactor>
    <text evidence="11">Binds 1 zinc ion per subunit.</text>
</comment>
<dbReference type="SUPFAM" id="SSF51182">
    <property type="entry name" value="RmlC-like cupins"/>
    <property type="match status" value="1"/>
</dbReference>
<keyword evidence="6 11" id="KW-0862">Zinc</keyword>
<dbReference type="InterPro" id="IPR046458">
    <property type="entry name" value="PMI_typeI_hel"/>
</dbReference>
<comment type="pathway">
    <text evidence="2 12">Nucleotide-sugar biosynthesis; GDP-alpha-D-mannose biosynthesis; alpha-D-mannose 1-phosphate from D-fructose 6-phosphate: step 1/2.</text>
</comment>
<dbReference type="GO" id="GO:0004476">
    <property type="term" value="F:mannose-6-phosphate isomerase activity"/>
    <property type="evidence" value="ECO:0007669"/>
    <property type="project" value="UniProtKB-EC"/>
</dbReference>
<evidence type="ECO:0000259" key="14">
    <source>
        <dbReference type="Pfam" id="PF20512"/>
    </source>
</evidence>
<evidence type="ECO:0000256" key="8">
    <source>
        <dbReference type="ARBA" id="ARBA00029741"/>
    </source>
</evidence>
<dbReference type="NCBIfam" id="TIGR00218">
    <property type="entry name" value="manA"/>
    <property type="match status" value="1"/>
</dbReference>
<dbReference type="Pfam" id="PF20512">
    <property type="entry name" value="PMI_typeI_hel"/>
    <property type="match status" value="1"/>
</dbReference>
<dbReference type="PRINTS" id="PR00714">
    <property type="entry name" value="MAN6PISMRASE"/>
</dbReference>
<name>T1E7T3_ANOAQ</name>
<keyword evidence="5 11" id="KW-0479">Metal-binding</keyword>
<accession>T1E7T3</accession>
<dbReference type="PROSITE" id="PS00965">
    <property type="entry name" value="PMI_I_1"/>
    <property type="match status" value="1"/>
</dbReference>
<evidence type="ECO:0000256" key="10">
    <source>
        <dbReference type="PIRSR" id="PIRSR001480-1"/>
    </source>
</evidence>
<evidence type="ECO:0000256" key="7">
    <source>
        <dbReference type="ARBA" id="ARBA00023235"/>
    </source>
</evidence>